<dbReference type="InterPro" id="IPR008271">
    <property type="entry name" value="Ser/Thr_kinase_AS"/>
</dbReference>
<evidence type="ECO:0000313" key="9">
    <source>
        <dbReference type="EMBL" id="CZT22160.1"/>
    </source>
</evidence>
<evidence type="ECO:0000256" key="4">
    <source>
        <dbReference type="ARBA" id="ARBA00022777"/>
    </source>
</evidence>
<gene>
    <name evidence="9" type="ORF">RCC_08029</name>
</gene>
<dbReference type="Proteomes" id="UP000225277">
    <property type="component" value="Unassembled WGS sequence"/>
</dbReference>
<keyword evidence="6" id="KW-0175">Coiled coil</keyword>
<evidence type="ECO:0000256" key="6">
    <source>
        <dbReference type="SAM" id="Coils"/>
    </source>
</evidence>
<evidence type="ECO:0000256" key="7">
    <source>
        <dbReference type="SAM" id="MobiDB-lite"/>
    </source>
</evidence>
<dbReference type="GeneID" id="35603130"/>
<evidence type="ECO:0000256" key="1">
    <source>
        <dbReference type="ARBA" id="ARBA00012513"/>
    </source>
</evidence>
<feature type="region of interest" description="Disordered" evidence="7">
    <location>
        <begin position="1"/>
        <end position="34"/>
    </location>
</feature>
<dbReference type="InterPro" id="IPR050660">
    <property type="entry name" value="NEK_Ser/Thr_kinase"/>
</dbReference>
<dbReference type="RefSeq" id="XP_023629049.1">
    <property type="nucleotide sequence ID" value="XM_023773281.1"/>
</dbReference>
<protein>
    <recommendedName>
        <fullName evidence="1">non-specific serine/threonine protein kinase</fullName>
        <ecNumber evidence="1">2.7.11.1</ecNumber>
    </recommendedName>
</protein>
<dbReference type="Pfam" id="PF00069">
    <property type="entry name" value="Pkinase"/>
    <property type="match status" value="1"/>
</dbReference>
<dbReference type="GO" id="GO:0004674">
    <property type="term" value="F:protein serine/threonine kinase activity"/>
    <property type="evidence" value="ECO:0007669"/>
    <property type="project" value="UniProtKB-EC"/>
</dbReference>
<dbReference type="AlphaFoldDB" id="A0A2D3V9P1"/>
<keyword evidence="5" id="KW-0067">ATP-binding</keyword>
<evidence type="ECO:0000256" key="5">
    <source>
        <dbReference type="ARBA" id="ARBA00022840"/>
    </source>
</evidence>
<feature type="coiled-coil region" evidence="6">
    <location>
        <begin position="458"/>
        <end position="485"/>
    </location>
</feature>
<evidence type="ECO:0000256" key="3">
    <source>
        <dbReference type="ARBA" id="ARBA00022741"/>
    </source>
</evidence>
<name>A0A2D3V9P1_9PEZI</name>
<keyword evidence="3" id="KW-0547">Nucleotide-binding</keyword>
<dbReference type="SUPFAM" id="SSF56112">
    <property type="entry name" value="Protein kinase-like (PK-like)"/>
    <property type="match status" value="1"/>
</dbReference>
<evidence type="ECO:0000313" key="10">
    <source>
        <dbReference type="Proteomes" id="UP000225277"/>
    </source>
</evidence>
<accession>A0A2D3V9P1</accession>
<dbReference type="OrthoDB" id="310217at2759"/>
<dbReference type="GO" id="GO:0005524">
    <property type="term" value="F:ATP binding"/>
    <property type="evidence" value="ECO:0007669"/>
    <property type="project" value="UniProtKB-KW"/>
</dbReference>
<dbReference type="InterPro" id="IPR011009">
    <property type="entry name" value="Kinase-like_dom_sf"/>
</dbReference>
<dbReference type="PANTHER" id="PTHR43671:SF13">
    <property type="entry name" value="SERINE_THREONINE-PROTEIN KINASE NEK2"/>
    <property type="match status" value="1"/>
</dbReference>
<keyword evidence="4" id="KW-0418">Kinase</keyword>
<dbReference type="EMBL" id="FJUY01000013">
    <property type="protein sequence ID" value="CZT22160.1"/>
    <property type="molecule type" value="Genomic_DNA"/>
</dbReference>
<evidence type="ECO:0000256" key="2">
    <source>
        <dbReference type="ARBA" id="ARBA00022679"/>
    </source>
</evidence>
<keyword evidence="2" id="KW-0808">Transferase</keyword>
<sequence length="1010" mass="113100">MVNTRSKSTPLIGKDVLDRVTKRTRQPRASAAAPAGPILAPIKAAVAAAVQAAAQVQQEAPAVQQALDIGQALPEPQDDSTQSSDDSLLDGVQNEEREILSFIQESGETIIAAMINSKGDGVVWDNPLPIHIFLTYWPDLEHPWTDGDSPEVQWLQGACAFTRAGASDLELEKYVEAYEEFKALSVLEGYPLVGPTNLDPGPLVDHLVDLKGQIWDHAVAGAASLADNDEDAASFTQQLTDQRDKGPATRGSPVRFVWELLWGQARTSFSKKEPPGEEQAEFDVLLEEAYRLVEMSERFRFPPRITMEMAPEDVCQSIDELRRQSVDEAVQEWDRGNITNDGSFNQRRDRFLNEIGEDGYTGWGYGPRDEVRWERNIAKSFSKFSARFNAERPPGLALWDEVMKLTYLKARFNMEVLLPHWPLDMPAAGYVVPRAKPAMFEKAIELMTSQWEIAIDQAEAAIGEVDEYQANADQMRTQYDQVLRDARNLTEWPILPDQFRLSFAWDALYERLPQSTDVVARSRIDDLRKDVYEANWRFGDQSILPLPIDDDESLESYTSRLSPHVQEARKAAPFAAWQSLIDRTPVGAEKDGWTARFQVMKQSANRNGRYYRPGQRAAAVPPLPLGGRRLGPGSGRGAPAGTWKFLATAGIGGHGHAGSYLRSNWNKPRMWHRDQNFRVPLEYKIVSDLNALEQSVNVIRYISYGIYERLRMHRIYMELCPHGTLHDLQSRHRNIFTMGQIDAFGNLLESRIPVRAIWCIFEALASALYLLQEGSLPGLPRPAVQATPVIHRDLKPANIFLALPDQTLWRGIPIPKASELPRRSSSITNNPQMGDFGQVIPITSDDLQTLNVGTSGWRAPEHMTYLPTHPHFDHNNPVSVACDIWAIGRIMLALMNRDPTTDITPHPYGSIPIIPPFAPGIEAYYPAELVRLVRACLEMDPADRIRIDVLWRDIHSAVASYVGLSGIPLKARDGDVGEDIRFKGDTYLAFAPDLQGAELNRPYEGSGTPV</sequence>
<dbReference type="Gene3D" id="1.10.510.10">
    <property type="entry name" value="Transferase(Phosphotransferase) domain 1"/>
    <property type="match status" value="1"/>
</dbReference>
<keyword evidence="10" id="KW-1185">Reference proteome</keyword>
<evidence type="ECO:0000259" key="8">
    <source>
        <dbReference type="PROSITE" id="PS50011"/>
    </source>
</evidence>
<dbReference type="PROSITE" id="PS00108">
    <property type="entry name" value="PROTEIN_KINASE_ST"/>
    <property type="match status" value="1"/>
</dbReference>
<dbReference type="SMART" id="SM00220">
    <property type="entry name" value="S_TKc"/>
    <property type="match status" value="1"/>
</dbReference>
<proteinExistence type="predicted"/>
<dbReference type="EC" id="2.7.11.1" evidence="1"/>
<dbReference type="InterPro" id="IPR000719">
    <property type="entry name" value="Prot_kinase_dom"/>
</dbReference>
<feature type="domain" description="Protein kinase" evidence="8">
    <location>
        <begin position="643"/>
        <end position="958"/>
    </location>
</feature>
<organism evidence="9 10">
    <name type="scientific">Ramularia collo-cygni</name>
    <dbReference type="NCBI Taxonomy" id="112498"/>
    <lineage>
        <taxon>Eukaryota</taxon>
        <taxon>Fungi</taxon>
        <taxon>Dikarya</taxon>
        <taxon>Ascomycota</taxon>
        <taxon>Pezizomycotina</taxon>
        <taxon>Dothideomycetes</taxon>
        <taxon>Dothideomycetidae</taxon>
        <taxon>Mycosphaerellales</taxon>
        <taxon>Mycosphaerellaceae</taxon>
        <taxon>Ramularia</taxon>
    </lineage>
</organism>
<dbReference type="PROSITE" id="PS50011">
    <property type="entry name" value="PROTEIN_KINASE_DOM"/>
    <property type="match status" value="1"/>
</dbReference>
<dbReference type="STRING" id="112498.A0A2D3V9P1"/>
<reference evidence="9 10" key="1">
    <citation type="submission" date="2016-03" db="EMBL/GenBank/DDBJ databases">
        <authorList>
            <person name="Ploux O."/>
        </authorList>
    </citation>
    <scope>NUCLEOTIDE SEQUENCE [LARGE SCALE GENOMIC DNA]</scope>
    <source>
        <strain evidence="9 10">URUG2</strain>
    </source>
</reference>
<dbReference type="PANTHER" id="PTHR43671">
    <property type="entry name" value="SERINE/THREONINE-PROTEIN KINASE NEK"/>
    <property type="match status" value="1"/>
</dbReference>